<dbReference type="PANTHER" id="PTHR45527">
    <property type="entry name" value="NONRIBOSOMAL PEPTIDE SYNTHETASE"/>
    <property type="match status" value="1"/>
</dbReference>
<dbReference type="InterPro" id="IPR042099">
    <property type="entry name" value="ANL_N_sf"/>
</dbReference>
<dbReference type="InterPro" id="IPR023213">
    <property type="entry name" value="CAT-like_dom_sf"/>
</dbReference>
<dbReference type="OrthoDB" id="3671989at2"/>
<comment type="caution">
    <text evidence="2">The sequence shown here is derived from an EMBL/GenBank/DDBJ whole genome shotgun (WGS) entry which is preliminary data.</text>
</comment>
<dbReference type="EMBL" id="BIFS01000002">
    <property type="protein sequence ID" value="GCE23091.1"/>
    <property type="molecule type" value="Genomic_DNA"/>
</dbReference>
<dbReference type="CDD" id="cd19531">
    <property type="entry name" value="LCL_NRPS-like"/>
    <property type="match status" value="1"/>
</dbReference>
<dbReference type="Gene3D" id="3.30.559.10">
    <property type="entry name" value="Chloramphenicol acetyltransferase-like domain"/>
    <property type="match status" value="1"/>
</dbReference>
<dbReference type="RefSeq" id="WP_126556580.1">
    <property type="nucleotide sequence ID" value="NZ_BIFS01000002.1"/>
</dbReference>
<dbReference type="GO" id="GO:0005829">
    <property type="term" value="C:cytosol"/>
    <property type="evidence" value="ECO:0007669"/>
    <property type="project" value="TreeGrafter"/>
</dbReference>
<dbReference type="GO" id="GO:0031177">
    <property type="term" value="F:phosphopantetheine binding"/>
    <property type="evidence" value="ECO:0007669"/>
    <property type="project" value="TreeGrafter"/>
</dbReference>
<keyword evidence="3" id="KW-1185">Reference proteome</keyword>
<gene>
    <name evidence="2" type="ORF">KDK_68910</name>
</gene>
<proteinExistence type="predicted"/>
<dbReference type="GO" id="GO:0044550">
    <property type="term" value="P:secondary metabolite biosynthetic process"/>
    <property type="evidence" value="ECO:0007669"/>
    <property type="project" value="TreeGrafter"/>
</dbReference>
<dbReference type="SUPFAM" id="SSF52777">
    <property type="entry name" value="CoA-dependent acyltransferases"/>
    <property type="match status" value="2"/>
</dbReference>
<dbReference type="GO" id="GO:0043041">
    <property type="term" value="P:amino acid activation for nonribosomal peptide biosynthetic process"/>
    <property type="evidence" value="ECO:0007669"/>
    <property type="project" value="TreeGrafter"/>
</dbReference>
<evidence type="ECO:0000313" key="2">
    <source>
        <dbReference type="EMBL" id="GCE23091.1"/>
    </source>
</evidence>
<dbReference type="Gene3D" id="3.40.50.12780">
    <property type="entry name" value="N-terminal domain of ligase-like"/>
    <property type="match status" value="1"/>
</dbReference>
<accession>A0A402AVC8</accession>
<evidence type="ECO:0000313" key="3">
    <source>
        <dbReference type="Proteomes" id="UP000287188"/>
    </source>
</evidence>
<dbReference type="PANTHER" id="PTHR45527:SF14">
    <property type="entry name" value="PLIPASTATIN SYNTHASE SUBUNIT B"/>
    <property type="match status" value="1"/>
</dbReference>
<dbReference type="Proteomes" id="UP000287188">
    <property type="component" value="Unassembled WGS sequence"/>
</dbReference>
<feature type="domain" description="Condensation" evidence="1">
    <location>
        <begin position="29"/>
        <end position="474"/>
    </location>
</feature>
<dbReference type="GO" id="GO:0003824">
    <property type="term" value="F:catalytic activity"/>
    <property type="evidence" value="ECO:0007669"/>
    <property type="project" value="InterPro"/>
</dbReference>
<dbReference type="InterPro" id="IPR001242">
    <property type="entry name" value="Condensation_dom"/>
</dbReference>
<organism evidence="2 3">
    <name type="scientific">Dictyobacter kobayashii</name>
    <dbReference type="NCBI Taxonomy" id="2014872"/>
    <lineage>
        <taxon>Bacteria</taxon>
        <taxon>Bacillati</taxon>
        <taxon>Chloroflexota</taxon>
        <taxon>Ktedonobacteria</taxon>
        <taxon>Ktedonobacterales</taxon>
        <taxon>Dictyobacteraceae</taxon>
        <taxon>Dictyobacter</taxon>
    </lineage>
</organism>
<dbReference type="SUPFAM" id="SSF56801">
    <property type="entry name" value="Acetyl-CoA synthetase-like"/>
    <property type="match status" value="1"/>
</dbReference>
<reference evidence="3" key="1">
    <citation type="submission" date="2018-12" db="EMBL/GenBank/DDBJ databases">
        <title>Tengunoibacter tsumagoiensis gen. nov., sp. nov., Dictyobacter kobayashii sp. nov., D. alpinus sp. nov., and D. joshuensis sp. nov. and description of Dictyobacteraceae fam. nov. within the order Ktedonobacterales isolated from Tengu-no-mugimeshi.</title>
        <authorList>
            <person name="Wang C.M."/>
            <person name="Zheng Y."/>
            <person name="Sakai Y."/>
            <person name="Toyoda A."/>
            <person name="Minakuchi Y."/>
            <person name="Abe K."/>
            <person name="Yokota A."/>
            <person name="Yabe S."/>
        </authorList>
    </citation>
    <scope>NUCLEOTIDE SEQUENCE [LARGE SCALE GENOMIC DNA]</scope>
    <source>
        <strain evidence="3">Uno11</strain>
    </source>
</reference>
<dbReference type="AlphaFoldDB" id="A0A402AVC8"/>
<dbReference type="Pfam" id="PF00668">
    <property type="entry name" value="Condensation"/>
    <property type="match status" value="1"/>
</dbReference>
<evidence type="ECO:0000259" key="1">
    <source>
        <dbReference type="Pfam" id="PF00668"/>
    </source>
</evidence>
<sequence>MEQTVELSLQQKRELLSQLLQQKAGRQKKSFPLSLAQQRLWFLEQWHPNSSLYNIFGGIQISGPLSIDVLEQSFNQLLQRHETLRTHFVVEDDQVKQVVATRSEVALTLVDLSEVPQPEQEKWFHYLAMREARLPFDLLQGPLFRAKVVSLAQNEAILLLTMHHIISDGSSMDLFMRELAELYDAALTARPFQLAELPFQYRHYVSWQQRWVKGPHLEEHMVYWKQQLEQAATLQLPTDYARPGAQSFKGAREHLLLSAELNTALKKLSRQEGVTMFITLLAAFSLLLSRYAQQEDIVLGSPIASRTRSEFEHIIGFFVNMLVLRIDTTGNPTFRDLLQRTRQVALDAYTHQEVPFERLVEELAPERDVSRNPLFQVMFAFQSTSLAQFQLAGTQVKPLRFDMGHSRFDLSLNTWEEQDEIVCLAEYSTDLFSGQTIALMLRHFANLLEEIVRQPDQRISTFSLLDEQERQELLYKRNSNGNTFVMEHTVVQRVEREAALRPTAVALRSSSGELSYHELNSQANQLAHFLQRKGVGPEVMVAYVWSVH</sequence>
<name>A0A402AVC8_9CHLR</name>
<protein>
    <recommendedName>
        <fullName evidence="1">Condensation domain-containing protein</fullName>
    </recommendedName>
</protein>
<dbReference type="GO" id="GO:0008610">
    <property type="term" value="P:lipid biosynthetic process"/>
    <property type="evidence" value="ECO:0007669"/>
    <property type="project" value="UniProtKB-ARBA"/>
</dbReference>
<dbReference type="Gene3D" id="3.30.559.30">
    <property type="entry name" value="Nonribosomal peptide synthetase, condensation domain"/>
    <property type="match status" value="1"/>
</dbReference>